<evidence type="ECO:0000313" key="2">
    <source>
        <dbReference type="Ensembl" id="ENSPMGP00000021615.1"/>
    </source>
</evidence>
<dbReference type="Ensembl" id="ENSPMGT00000023021.1">
    <property type="protein sequence ID" value="ENSPMGP00000021615.1"/>
    <property type="gene ID" value="ENSPMGG00000017491.1"/>
</dbReference>
<sequence length="174" mass="19863">LSIHQDKSYMMDFQSHFQYIFRQLNYQRLHAQLCDCVVLVGGQTFQAHRAILAASNEVVTPEAFSTLLDMIYTSTLSLGSSNVMDVLLAASHLHLNAVVKACKLHLSKKNFPSSLTFFIDILECYTICPHHYTTKICPAASFHEFFLMKVYVTQKSAHVCFHFRRSDLPHCSRS</sequence>
<organism evidence="2 3">
    <name type="scientific">Periophthalmus magnuspinnatus</name>
    <dbReference type="NCBI Taxonomy" id="409849"/>
    <lineage>
        <taxon>Eukaryota</taxon>
        <taxon>Metazoa</taxon>
        <taxon>Chordata</taxon>
        <taxon>Craniata</taxon>
        <taxon>Vertebrata</taxon>
        <taxon>Euteleostomi</taxon>
        <taxon>Actinopterygii</taxon>
        <taxon>Neopterygii</taxon>
        <taxon>Teleostei</taxon>
        <taxon>Neoteleostei</taxon>
        <taxon>Acanthomorphata</taxon>
        <taxon>Gobiaria</taxon>
        <taxon>Gobiiformes</taxon>
        <taxon>Gobioidei</taxon>
        <taxon>Gobiidae</taxon>
        <taxon>Oxudercinae</taxon>
        <taxon>Periophthalmus</taxon>
    </lineage>
</organism>
<dbReference type="PROSITE" id="PS50097">
    <property type="entry name" value="BTB"/>
    <property type="match status" value="1"/>
</dbReference>
<reference evidence="2" key="2">
    <citation type="submission" date="2025-09" db="UniProtKB">
        <authorList>
            <consortium name="Ensembl"/>
        </authorList>
    </citation>
    <scope>IDENTIFICATION</scope>
</reference>
<accession>A0A3B4AXZ7</accession>
<dbReference type="SUPFAM" id="SSF54695">
    <property type="entry name" value="POZ domain"/>
    <property type="match status" value="1"/>
</dbReference>
<dbReference type="GO" id="GO:0000981">
    <property type="term" value="F:DNA-binding transcription factor activity, RNA polymerase II-specific"/>
    <property type="evidence" value="ECO:0007669"/>
    <property type="project" value="TreeGrafter"/>
</dbReference>
<evidence type="ECO:0000313" key="3">
    <source>
        <dbReference type="Proteomes" id="UP000261520"/>
    </source>
</evidence>
<dbReference type="PANTHER" id="PTHR46105">
    <property type="entry name" value="AGAP004733-PA"/>
    <property type="match status" value="1"/>
</dbReference>
<dbReference type="InterPro" id="IPR050457">
    <property type="entry name" value="ZnFinger_BTB_dom_contain"/>
</dbReference>
<evidence type="ECO:0000259" key="1">
    <source>
        <dbReference type="PROSITE" id="PS50097"/>
    </source>
</evidence>
<protein>
    <recommendedName>
        <fullName evidence="1">BTB domain-containing protein</fullName>
    </recommendedName>
</protein>
<reference evidence="2" key="1">
    <citation type="submission" date="2025-08" db="UniProtKB">
        <authorList>
            <consortium name="Ensembl"/>
        </authorList>
    </citation>
    <scope>IDENTIFICATION</scope>
</reference>
<dbReference type="SMART" id="SM00225">
    <property type="entry name" value="BTB"/>
    <property type="match status" value="1"/>
</dbReference>
<dbReference type="PANTHER" id="PTHR46105:SF28">
    <property type="entry name" value="ZINC FINGER PROTEIN 37-LIKE"/>
    <property type="match status" value="1"/>
</dbReference>
<name>A0A3B4AXZ7_9GOBI</name>
<dbReference type="AlphaFoldDB" id="A0A3B4AXZ7"/>
<feature type="domain" description="BTB" evidence="1">
    <location>
        <begin position="34"/>
        <end position="88"/>
    </location>
</feature>
<dbReference type="InterPro" id="IPR000210">
    <property type="entry name" value="BTB/POZ_dom"/>
</dbReference>
<dbReference type="GO" id="GO:0000978">
    <property type="term" value="F:RNA polymerase II cis-regulatory region sequence-specific DNA binding"/>
    <property type="evidence" value="ECO:0007669"/>
    <property type="project" value="TreeGrafter"/>
</dbReference>
<dbReference type="Pfam" id="PF00651">
    <property type="entry name" value="BTB"/>
    <property type="match status" value="2"/>
</dbReference>
<dbReference type="Proteomes" id="UP000261520">
    <property type="component" value="Unplaced"/>
</dbReference>
<proteinExistence type="predicted"/>
<keyword evidence="3" id="KW-1185">Reference proteome</keyword>
<dbReference type="Gene3D" id="3.30.710.10">
    <property type="entry name" value="Potassium Channel Kv1.1, Chain A"/>
    <property type="match status" value="2"/>
</dbReference>
<dbReference type="InterPro" id="IPR011333">
    <property type="entry name" value="SKP1/BTB/POZ_sf"/>
</dbReference>